<gene>
    <name evidence="2" type="ORF">Dace_2483</name>
</gene>
<protein>
    <submittedName>
        <fullName evidence="2">Uncharacterized protein</fullName>
    </submittedName>
</protein>
<keyword evidence="1" id="KW-0812">Transmembrane</keyword>
<evidence type="ECO:0000256" key="1">
    <source>
        <dbReference type="SAM" id="Phobius"/>
    </source>
</evidence>
<organism evidence="2 3">
    <name type="scientific">Desulfuromonas acetoxidans (strain DSM 684 / 11070)</name>
    <dbReference type="NCBI Taxonomy" id="281689"/>
    <lineage>
        <taxon>Bacteria</taxon>
        <taxon>Pseudomonadati</taxon>
        <taxon>Thermodesulfobacteriota</taxon>
        <taxon>Desulfuromonadia</taxon>
        <taxon>Desulfuromonadales</taxon>
        <taxon>Desulfuromonadaceae</taxon>
        <taxon>Desulfuromonas</taxon>
    </lineage>
</organism>
<keyword evidence="1" id="KW-1133">Transmembrane helix</keyword>
<keyword evidence="3" id="KW-1185">Reference proteome</keyword>
<dbReference type="Proteomes" id="UP000005695">
    <property type="component" value="Unassembled WGS sequence"/>
</dbReference>
<evidence type="ECO:0000313" key="2">
    <source>
        <dbReference type="EMBL" id="EAT15783.1"/>
    </source>
</evidence>
<reference evidence="2" key="1">
    <citation type="submission" date="2006-05" db="EMBL/GenBank/DDBJ databases">
        <title>Annotation of the draft genome assembly of Desulfuromonas acetoxidans DSM 684.</title>
        <authorList>
            <consortium name="US DOE Joint Genome Institute (JGI-ORNL)"/>
            <person name="Larimer F."/>
            <person name="Land M."/>
            <person name="Hauser L."/>
        </authorList>
    </citation>
    <scope>NUCLEOTIDE SEQUENCE [LARGE SCALE GENOMIC DNA]</scope>
    <source>
        <strain evidence="2">DSM 684</strain>
    </source>
</reference>
<feature type="transmembrane region" description="Helical" evidence="1">
    <location>
        <begin position="20"/>
        <end position="42"/>
    </location>
</feature>
<dbReference type="EMBL" id="AAEW02000008">
    <property type="protein sequence ID" value="EAT15783.1"/>
    <property type="molecule type" value="Genomic_DNA"/>
</dbReference>
<keyword evidence="1" id="KW-0472">Membrane</keyword>
<accession>Q1JZV9</accession>
<comment type="caution">
    <text evidence="2">The sequence shown here is derived from an EMBL/GenBank/DDBJ whole genome shotgun (WGS) entry which is preliminary data.</text>
</comment>
<proteinExistence type="predicted"/>
<sequence>MTVSSCSQQKLPDALIFGRLASLWLFLFMVSVIGPAATTCWLSDFAVPSALSAPDQPGEHVADTPQQFEAETEFNKEILVVSAVPCETRHPVVSVWFTVLSSSDPISLLDYWRVPACPRPPPLSLPHLS</sequence>
<reference evidence="2" key="2">
    <citation type="submission" date="2006-05" db="EMBL/GenBank/DDBJ databases">
        <title>Sequencing of the draft genome and assembly of Desulfuromonas acetoxidans DSM 684.</title>
        <authorList>
            <consortium name="US DOE Joint Genome Institute (JGI-PGF)"/>
            <person name="Copeland A."/>
            <person name="Lucas S."/>
            <person name="Lapidus A."/>
            <person name="Barry K."/>
            <person name="Detter J.C."/>
            <person name="Glavina del Rio T."/>
            <person name="Hammon N."/>
            <person name="Israni S."/>
            <person name="Dalin E."/>
            <person name="Tice H."/>
            <person name="Bruce D."/>
            <person name="Pitluck S."/>
            <person name="Richardson P."/>
        </authorList>
    </citation>
    <scope>NUCLEOTIDE SEQUENCE [LARGE SCALE GENOMIC DNA]</scope>
    <source>
        <strain evidence="2">DSM 684</strain>
    </source>
</reference>
<name>Q1JZV9_DESA6</name>
<evidence type="ECO:0000313" key="3">
    <source>
        <dbReference type="Proteomes" id="UP000005695"/>
    </source>
</evidence>
<dbReference type="AlphaFoldDB" id="Q1JZV9"/>